<dbReference type="EMBL" id="LATX01000425">
    <property type="protein sequence ID" value="KTB46291.1"/>
    <property type="molecule type" value="Genomic_DNA"/>
</dbReference>
<protein>
    <recommendedName>
        <fullName evidence="1">Cytosolic endo-beta-N-acetylglucosaminidase TIM barrel domain-containing protein</fullName>
    </recommendedName>
</protein>
<organism evidence="2 3">
    <name type="scientific">Moniliophthora roreri</name>
    <name type="common">Frosty pod rot fungus</name>
    <name type="synonym">Monilia roreri</name>
    <dbReference type="NCBI Taxonomy" id="221103"/>
    <lineage>
        <taxon>Eukaryota</taxon>
        <taxon>Fungi</taxon>
        <taxon>Dikarya</taxon>
        <taxon>Basidiomycota</taxon>
        <taxon>Agaricomycotina</taxon>
        <taxon>Agaricomycetes</taxon>
        <taxon>Agaricomycetidae</taxon>
        <taxon>Agaricales</taxon>
        <taxon>Marasmiineae</taxon>
        <taxon>Marasmiaceae</taxon>
        <taxon>Moniliophthora</taxon>
    </lineage>
</organism>
<evidence type="ECO:0000259" key="1">
    <source>
        <dbReference type="Pfam" id="PF03644"/>
    </source>
</evidence>
<dbReference type="InterPro" id="IPR032979">
    <property type="entry name" value="ENGase"/>
</dbReference>
<dbReference type="PANTHER" id="PTHR13246">
    <property type="entry name" value="ENDO BETA N-ACETYLGLUCOSAMINIDASE"/>
    <property type="match status" value="1"/>
</dbReference>
<evidence type="ECO:0000313" key="2">
    <source>
        <dbReference type="EMBL" id="KTB46291.1"/>
    </source>
</evidence>
<dbReference type="PANTHER" id="PTHR13246:SF1">
    <property type="entry name" value="CYTOSOLIC ENDO-BETA-N-ACETYLGLUCOSAMINIDASE"/>
    <property type="match status" value="1"/>
</dbReference>
<dbReference type="eggNOG" id="KOG2331">
    <property type="taxonomic scope" value="Eukaryota"/>
</dbReference>
<dbReference type="AlphaFoldDB" id="A0A0W0GCP0"/>
<dbReference type="GO" id="GO:0033925">
    <property type="term" value="F:mannosyl-glycoprotein endo-beta-N-acetylglucosaminidase activity"/>
    <property type="evidence" value="ECO:0007669"/>
    <property type="project" value="UniProtKB-EC"/>
</dbReference>
<dbReference type="Proteomes" id="UP000054988">
    <property type="component" value="Unassembled WGS sequence"/>
</dbReference>
<name>A0A0W0GCP0_MONRR</name>
<dbReference type="GO" id="GO:0005829">
    <property type="term" value="C:cytosol"/>
    <property type="evidence" value="ECO:0007669"/>
    <property type="project" value="UniProtKB-SubCell"/>
</dbReference>
<reference evidence="2 3" key="1">
    <citation type="submission" date="2015-12" db="EMBL/GenBank/DDBJ databases">
        <title>Draft genome sequence of Moniliophthora roreri, the causal agent of frosty pod rot of cacao.</title>
        <authorList>
            <person name="Aime M.C."/>
            <person name="Diaz-Valderrama J.R."/>
            <person name="Kijpornyongpan T."/>
            <person name="Phillips-Mora W."/>
        </authorList>
    </citation>
    <scope>NUCLEOTIDE SEQUENCE [LARGE SCALE GENOMIC DNA]</scope>
    <source>
        <strain evidence="2 3">MCA 2952</strain>
    </source>
</reference>
<dbReference type="Gene3D" id="2.60.120.260">
    <property type="entry name" value="Galactose-binding domain-like"/>
    <property type="match status" value="1"/>
</dbReference>
<sequence length="722" mass="81031">MRLMSLRHLPASSPVAYFDSLEELDRYQFHSRSSVPLPLRYNPRTGHEGTELLVCHDYKGGYKETPHKLDYTFSWFHFCKTFVYFSHHRVTIPPAGWITAAHRQGTQILGTLIFEHADAEPDCLRLLVGKLPTSPSSAPKTQTLPISPHYARKLAELAKERGFDGYLLNFECPLRGGVEQTRALATWITLLRKELRRQVGDWAQVVWYDSVVFNGQLAWQDRLNAFNLPFFLASGSIFTNYTWRNTYPALTSNYFPTLNTKDKKLEDIYVGVDIWGRGSHGNGGFGAYKALHHITNPTFTTSLTSTDHKNGGLSVAIFGQAWTYESIQDSSNFTWEGWFEYDRLLWTGLQHHENTSLVVLPEMIWKRGESDCSDQHAEWRAFKDYVDVQPPPKVDDLKLHTTFSPGVGKAWFVQGQSVYSKEWTEIGHQTSLGNLVWPSPNATWESGCGSITPKVELGDAWNGGSSLRLLIAGQHGNEEESVFRSLRIPIQSCVISGTRWYEYVLVYKLPSPPDDVEIDVSLSISSDSKAEVEVKTGEGNEDALGNGWARLCVQFHLDGNGGEFEAKLGLNISILSVSETPSLAEVALLVGQMNVYPLPGTRPTPMILWADYDASTKEVIFEVATSVPPLPLLHRLPNASEEIEPAWPTLLEDAIPELLYANIYLQLHENKEEKVWVGTTSYGERSFSLSVDGSNGKKQIWVQGVTDTGAVLDWERCAHGSL</sequence>
<dbReference type="Pfam" id="PF03644">
    <property type="entry name" value="Glyco_hydro_85"/>
    <property type="match status" value="1"/>
</dbReference>
<accession>A0A0W0GCP0</accession>
<evidence type="ECO:0000313" key="3">
    <source>
        <dbReference type="Proteomes" id="UP000054988"/>
    </source>
</evidence>
<feature type="domain" description="Cytosolic endo-beta-N-acetylglucosaminidase TIM barrel" evidence="1">
    <location>
        <begin position="64"/>
        <end position="411"/>
    </location>
</feature>
<dbReference type="Gene3D" id="3.20.20.80">
    <property type="entry name" value="Glycosidases"/>
    <property type="match status" value="1"/>
</dbReference>
<proteinExistence type="predicted"/>
<dbReference type="InterPro" id="IPR005201">
    <property type="entry name" value="TIM_ENGase"/>
</dbReference>
<comment type="caution">
    <text evidence="2">The sequence shown here is derived from an EMBL/GenBank/DDBJ whole genome shotgun (WGS) entry which is preliminary data.</text>
</comment>
<gene>
    <name evidence="2" type="ORF">WG66_1153</name>
</gene>